<dbReference type="CDD" id="cd04370">
    <property type="entry name" value="BAH"/>
    <property type="match status" value="1"/>
</dbReference>
<dbReference type="PROSITE" id="PS51038">
    <property type="entry name" value="BAH"/>
    <property type="match status" value="1"/>
</dbReference>
<evidence type="ECO:0000259" key="2">
    <source>
        <dbReference type="PROSITE" id="PS51038"/>
    </source>
</evidence>
<dbReference type="EMBL" id="JAWWNJ010000013">
    <property type="protein sequence ID" value="KAK7042212.1"/>
    <property type="molecule type" value="Genomic_DNA"/>
</dbReference>
<evidence type="ECO:0000313" key="4">
    <source>
        <dbReference type="Proteomes" id="UP001362999"/>
    </source>
</evidence>
<name>A0AAW0CTX2_9AGAR</name>
<dbReference type="InterPro" id="IPR043151">
    <property type="entry name" value="BAH_sf"/>
</dbReference>
<proteinExistence type="predicted"/>
<dbReference type="Proteomes" id="UP001362999">
    <property type="component" value="Unassembled WGS sequence"/>
</dbReference>
<evidence type="ECO:0000256" key="1">
    <source>
        <dbReference type="SAM" id="MobiDB-lite"/>
    </source>
</evidence>
<protein>
    <submittedName>
        <fullName evidence="3">BAH domain-containing protein</fullName>
    </submittedName>
</protein>
<comment type="caution">
    <text evidence="3">The sequence shown here is derived from an EMBL/GenBank/DDBJ whole genome shotgun (WGS) entry which is preliminary data.</text>
</comment>
<gene>
    <name evidence="3" type="ORF">R3P38DRAFT_2889162</name>
</gene>
<reference evidence="3 4" key="1">
    <citation type="journal article" date="2024" name="J Genomics">
        <title>Draft genome sequencing and assembly of Favolaschia claudopus CIRM-BRFM 2984 isolated from oak limbs.</title>
        <authorList>
            <person name="Navarro D."/>
            <person name="Drula E."/>
            <person name="Chaduli D."/>
            <person name="Cazenave R."/>
            <person name="Ahrendt S."/>
            <person name="Wang J."/>
            <person name="Lipzen A."/>
            <person name="Daum C."/>
            <person name="Barry K."/>
            <person name="Grigoriev I.V."/>
            <person name="Favel A."/>
            <person name="Rosso M.N."/>
            <person name="Martin F."/>
        </authorList>
    </citation>
    <scope>NUCLEOTIDE SEQUENCE [LARGE SCALE GENOMIC DNA]</scope>
    <source>
        <strain evidence="3 4">CIRM-BRFM 2984</strain>
    </source>
</reference>
<sequence>MAKGRARLTHKKKSTKGKIALGHEKNAPTAEEWKGLTQYHTFQVSNEDDENFDFSVGDVAKILPNTHKVGDSIEPHEYWICKIIDIRARNENDVWARVEWYWSAQDAENMDKNFDASHCGEYERLKSDHPDCISSQCFDGKAYVKSYDETNLDQGPIGDEDFYYRYTVHRSAKLISPFPNSSASCVCGRLYNPTDSSPDLAMRFCPQPTCRKFFHRGCLSSATYPRSNFLVTDPDSGLPLPLPNESASAEPPKKRQRVVSTLPPDPAYGPAFSTLPRTLLCVAAQPIVRGGVYGVAGNVSTVVAARRVVCSNLRDNVSADDWETRLPLGWEGTLPKGWDAQDVVFNAVVDVDGGLEVKSEDGVVVKAEGEGPGRVKLEGGSASSRVKSERGSAGRRKRSTGKGRVKVDPMAALQCPMCEGPI</sequence>
<evidence type="ECO:0000313" key="3">
    <source>
        <dbReference type="EMBL" id="KAK7042212.1"/>
    </source>
</evidence>
<organism evidence="3 4">
    <name type="scientific">Favolaschia claudopus</name>
    <dbReference type="NCBI Taxonomy" id="2862362"/>
    <lineage>
        <taxon>Eukaryota</taxon>
        <taxon>Fungi</taxon>
        <taxon>Dikarya</taxon>
        <taxon>Basidiomycota</taxon>
        <taxon>Agaricomycotina</taxon>
        <taxon>Agaricomycetes</taxon>
        <taxon>Agaricomycetidae</taxon>
        <taxon>Agaricales</taxon>
        <taxon>Marasmiineae</taxon>
        <taxon>Mycenaceae</taxon>
        <taxon>Favolaschia</taxon>
    </lineage>
</organism>
<feature type="region of interest" description="Disordered" evidence="1">
    <location>
        <begin position="240"/>
        <end position="260"/>
    </location>
</feature>
<feature type="region of interest" description="Disordered" evidence="1">
    <location>
        <begin position="374"/>
        <end position="406"/>
    </location>
</feature>
<dbReference type="InterPro" id="IPR001025">
    <property type="entry name" value="BAH_dom"/>
</dbReference>
<dbReference type="AlphaFoldDB" id="A0AAW0CTX2"/>
<feature type="compositionally biased region" description="Basic residues" evidence="1">
    <location>
        <begin position="393"/>
        <end position="404"/>
    </location>
</feature>
<dbReference type="Gene3D" id="2.30.30.490">
    <property type="match status" value="1"/>
</dbReference>
<dbReference type="GO" id="GO:0003682">
    <property type="term" value="F:chromatin binding"/>
    <property type="evidence" value="ECO:0007669"/>
    <property type="project" value="InterPro"/>
</dbReference>
<keyword evidence="4" id="KW-1185">Reference proteome</keyword>
<dbReference type="PANTHER" id="PTHR46364">
    <property type="entry name" value="OS08G0421900 PROTEIN"/>
    <property type="match status" value="1"/>
</dbReference>
<feature type="domain" description="BAH" evidence="2">
    <location>
        <begin position="52"/>
        <end position="179"/>
    </location>
</feature>
<accession>A0AAW0CTX2</accession>